<evidence type="ECO:0000259" key="2">
    <source>
        <dbReference type="Pfam" id="PF13240"/>
    </source>
</evidence>
<dbReference type="AlphaFoldDB" id="A0A6G9AZ47"/>
<feature type="transmembrane region" description="Helical" evidence="1">
    <location>
        <begin position="87"/>
        <end position="105"/>
    </location>
</feature>
<keyword evidence="4" id="KW-1185">Reference proteome</keyword>
<keyword evidence="1" id="KW-0472">Membrane</keyword>
<keyword evidence="1" id="KW-0812">Transmembrane</keyword>
<reference evidence="3 4" key="1">
    <citation type="submission" date="2020-03" db="EMBL/GenBank/DDBJ databases">
        <authorList>
            <person name="Kim M.K."/>
        </authorList>
    </citation>
    <scope>NUCLEOTIDE SEQUENCE [LARGE SCALE GENOMIC DNA]</scope>
    <source>
        <strain evidence="3 4">BT328</strain>
    </source>
</reference>
<evidence type="ECO:0000313" key="3">
    <source>
        <dbReference type="EMBL" id="QIP17690.1"/>
    </source>
</evidence>
<feature type="transmembrane region" description="Helical" evidence="1">
    <location>
        <begin position="298"/>
        <end position="318"/>
    </location>
</feature>
<evidence type="ECO:0000256" key="1">
    <source>
        <dbReference type="SAM" id="Phobius"/>
    </source>
</evidence>
<dbReference type="InterPro" id="IPR026870">
    <property type="entry name" value="Zinc_ribbon_dom"/>
</dbReference>
<dbReference type="RefSeq" id="WP_167218749.1">
    <property type="nucleotide sequence ID" value="NZ_CP050063.1"/>
</dbReference>
<dbReference type="Proteomes" id="UP000501802">
    <property type="component" value="Chromosome"/>
</dbReference>
<dbReference type="KEGG" id="spib:G8759_06035"/>
<protein>
    <submittedName>
        <fullName evidence="3">DUF3667 domain-containing protein</fullName>
    </submittedName>
</protein>
<keyword evidence="1" id="KW-1133">Transmembrane helix</keyword>
<dbReference type="Pfam" id="PF13240">
    <property type="entry name" value="Zn_Ribbon_1"/>
    <property type="match status" value="1"/>
</dbReference>
<proteinExistence type="predicted"/>
<gene>
    <name evidence="3" type="ORF">G8759_06035</name>
</gene>
<feature type="domain" description="Zinc-ribbon" evidence="2">
    <location>
        <begin position="11"/>
        <end position="30"/>
    </location>
</feature>
<feature type="transmembrane region" description="Helical" evidence="1">
    <location>
        <begin position="358"/>
        <end position="376"/>
    </location>
</feature>
<feature type="transmembrane region" description="Helical" evidence="1">
    <location>
        <begin position="388"/>
        <end position="415"/>
    </location>
</feature>
<feature type="transmembrane region" description="Helical" evidence="1">
    <location>
        <begin position="330"/>
        <end position="352"/>
    </location>
</feature>
<accession>A0A6G9AZ47</accession>
<evidence type="ECO:0000313" key="4">
    <source>
        <dbReference type="Proteomes" id="UP000501802"/>
    </source>
</evidence>
<sequence length="417" mass="48080">MSNHHNKLTVCPNCGTDLGPEDNFCPNCGQENHEVKLPLGHIFYEFVESITHFDNKLWNSLKAIFTRPGKMTAEFLEGKRARYVPPARLYVFVSVIFFFLIGKFADHQLEESLRRMNGNSTNQTDADTTDRDTGIKVDLEGLINNDSLLDSRGLHKIATRIDFNTLVDSVGLARTSRRIKRLQPYQLDSLLTKAKLTLADSNRAKLRELIELVPANPKVSFSFGPTLSSKEFKTDAERDEYEEKLSHMPDVEIDSLIRAEGDTPNWFMRKLYRRQGKLAHLGKGENTEKFLHASTKNLSIVMFILMPFVAVFLLLIYFRRGRYYYEHLIFSVHIHTVLFLIFSLVLLSTYFANPKVTTSILGWTLWICWLYFLLSLKRVYQQSWGKTVLKFLLLSVMYWFVATIFLIGSFGVGLLTF</sequence>
<dbReference type="Pfam" id="PF12412">
    <property type="entry name" value="DUF3667"/>
    <property type="match status" value="1"/>
</dbReference>
<dbReference type="EMBL" id="CP050063">
    <property type="protein sequence ID" value="QIP17690.1"/>
    <property type="molecule type" value="Genomic_DNA"/>
</dbReference>
<name>A0A6G9AZ47_9BACT</name>
<dbReference type="InterPro" id="IPR022134">
    <property type="entry name" value="DUF3667"/>
</dbReference>
<organism evidence="3 4">
    <name type="scientific">Spirosoma aureum</name>
    <dbReference type="NCBI Taxonomy" id="2692134"/>
    <lineage>
        <taxon>Bacteria</taxon>
        <taxon>Pseudomonadati</taxon>
        <taxon>Bacteroidota</taxon>
        <taxon>Cytophagia</taxon>
        <taxon>Cytophagales</taxon>
        <taxon>Cytophagaceae</taxon>
        <taxon>Spirosoma</taxon>
    </lineage>
</organism>